<dbReference type="PANTHER" id="PTHR37273:SF1">
    <property type="entry name" value="ADL397C-AP"/>
    <property type="match status" value="1"/>
</dbReference>
<protein>
    <recommendedName>
        <fullName evidence="2">CREG-like beta-barrel domain-containing protein</fullName>
    </recommendedName>
</protein>
<gene>
    <name evidence="3" type="ORF">K402DRAFT_327383</name>
</gene>
<sequence length="242" mass="26892">MRFSIIAVLLAGFSSASNLPSSQYLFSSEDAAANGFNIPTVHESAVMARRILRLSSIGTLSTVFPLSKTSENRPSSVDGAPLGLMDYFADCEPATGNPTFLAIAIASSFKNEKAGSNITLSMRWQTEYKHPYSPAEQPRFSLVGYMEDLQDEEAKVAGVPTCFLKKHPDAVAWLPGNRIHTSYWARLVVQEIYWIGGFGDRAYIGWIPRDEWESVTEQEIVECSLPGESSSWWQRWVGKVDL</sequence>
<accession>A0A6G1H7Q5</accession>
<name>A0A6G1H7Q5_9PEZI</name>
<reference evidence="3" key="1">
    <citation type="journal article" date="2020" name="Stud. Mycol.">
        <title>101 Dothideomycetes genomes: a test case for predicting lifestyles and emergence of pathogens.</title>
        <authorList>
            <person name="Haridas S."/>
            <person name="Albert R."/>
            <person name="Binder M."/>
            <person name="Bloem J."/>
            <person name="Labutti K."/>
            <person name="Salamov A."/>
            <person name="Andreopoulos B."/>
            <person name="Baker S."/>
            <person name="Barry K."/>
            <person name="Bills G."/>
            <person name="Bluhm B."/>
            <person name="Cannon C."/>
            <person name="Castanera R."/>
            <person name="Culley D."/>
            <person name="Daum C."/>
            <person name="Ezra D."/>
            <person name="Gonzalez J."/>
            <person name="Henrissat B."/>
            <person name="Kuo A."/>
            <person name="Liang C."/>
            <person name="Lipzen A."/>
            <person name="Lutzoni F."/>
            <person name="Magnuson J."/>
            <person name="Mondo S."/>
            <person name="Nolan M."/>
            <person name="Ohm R."/>
            <person name="Pangilinan J."/>
            <person name="Park H.-J."/>
            <person name="Ramirez L."/>
            <person name="Alfaro M."/>
            <person name="Sun H."/>
            <person name="Tritt A."/>
            <person name="Yoshinaga Y."/>
            <person name="Zwiers L.-H."/>
            <person name="Turgeon B."/>
            <person name="Goodwin S."/>
            <person name="Spatafora J."/>
            <person name="Crous P."/>
            <person name="Grigoriev I."/>
        </authorList>
    </citation>
    <scope>NUCLEOTIDE SEQUENCE</scope>
    <source>
        <strain evidence="3">CBS 113979</strain>
    </source>
</reference>
<dbReference type="InterPro" id="IPR012349">
    <property type="entry name" value="Split_barrel_FMN-bd"/>
</dbReference>
<dbReference type="SUPFAM" id="SSF50475">
    <property type="entry name" value="FMN-binding split barrel"/>
    <property type="match status" value="1"/>
</dbReference>
<dbReference type="Gene3D" id="2.30.110.10">
    <property type="entry name" value="Electron Transport, Fmn-binding Protein, Chain A"/>
    <property type="match status" value="1"/>
</dbReference>
<dbReference type="AlphaFoldDB" id="A0A6G1H7Q5"/>
<dbReference type="InterPro" id="IPR055343">
    <property type="entry name" value="CREG_beta-barrel"/>
</dbReference>
<keyword evidence="4" id="KW-1185">Reference proteome</keyword>
<evidence type="ECO:0000259" key="2">
    <source>
        <dbReference type="Pfam" id="PF13883"/>
    </source>
</evidence>
<dbReference type="EMBL" id="ML977146">
    <property type="protein sequence ID" value="KAF1989231.1"/>
    <property type="molecule type" value="Genomic_DNA"/>
</dbReference>
<dbReference type="Proteomes" id="UP000800041">
    <property type="component" value="Unassembled WGS sequence"/>
</dbReference>
<dbReference type="OrthoDB" id="2138282at2759"/>
<feature type="chain" id="PRO_5026137418" description="CREG-like beta-barrel domain-containing protein" evidence="1">
    <location>
        <begin position="17"/>
        <end position="242"/>
    </location>
</feature>
<feature type="domain" description="CREG-like beta-barrel" evidence="2">
    <location>
        <begin position="39"/>
        <end position="213"/>
    </location>
</feature>
<evidence type="ECO:0000313" key="3">
    <source>
        <dbReference type="EMBL" id="KAF1989231.1"/>
    </source>
</evidence>
<feature type="signal peptide" evidence="1">
    <location>
        <begin position="1"/>
        <end position="16"/>
    </location>
</feature>
<dbReference type="PANTHER" id="PTHR37273">
    <property type="entry name" value="CHROMOSOME 8, WHOLE GENOME SHOTGUN SEQUENCE"/>
    <property type="match status" value="1"/>
</dbReference>
<organism evidence="3 4">
    <name type="scientific">Aulographum hederae CBS 113979</name>
    <dbReference type="NCBI Taxonomy" id="1176131"/>
    <lineage>
        <taxon>Eukaryota</taxon>
        <taxon>Fungi</taxon>
        <taxon>Dikarya</taxon>
        <taxon>Ascomycota</taxon>
        <taxon>Pezizomycotina</taxon>
        <taxon>Dothideomycetes</taxon>
        <taxon>Pleosporomycetidae</taxon>
        <taxon>Aulographales</taxon>
        <taxon>Aulographaceae</taxon>
    </lineage>
</organism>
<keyword evidence="1" id="KW-0732">Signal</keyword>
<dbReference type="Pfam" id="PF13883">
    <property type="entry name" value="CREG_beta-barrel"/>
    <property type="match status" value="1"/>
</dbReference>
<proteinExistence type="predicted"/>
<evidence type="ECO:0000256" key="1">
    <source>
        <dbReference type="SAM" id="SignalP"/>
    </source>
</evidence>
<evidence type="ECO:0000313" key="4">
    <source>
        <dbReference type="Proteomes" id="UP000800041"/>
    </source>
</evidence>